<dbReference type="PANTHER" id="PTHR13767">
    <property type="entry name" value="TRNA-PSEUDOURIDINE SYNTHASE"/>
    <property type="match status" value="1"/>
</dbReference>
<evidence type="ECO:0000313" key="8">
    <source>
        <dbReference type="EMBL" id="AAS52487.1"/>
    </source>
</evidence>
<dbReference type="GO" id="GO:0009982">
    <property type="term" value="F:pseudouridine synthase activity"/>
    <property type="evidence" value="ECO:0000318"/>
    <property type="project" value="GO_Central"/>
</dbReference>
<evidence type="ECO:0000256" key="6">
    <source>
        <dbReference type="SAM" id="MobiDB-lite"/>
    </source>
</evidence>
<dbReference type="GO" id="GO:0005634">
    <property type="term" value="C:nucleus"/>
    <property type="evidence" value="ECO:0000318"/>
    <property type="project" value="GO_Central"/>
</dbReference>
<dbReference type="SUPFAM" id="SSF55120">
    <property type="entry name" value="Pseudouridine synthase"/>
    <property type="match status" value="1"/>
</dbReference>
<dbReference type="HAMAP" id="MF_01080">
    <property type="entry name" value="TruB_bact"/>
    <property type="match status" value="1"/>
</dbReference>
<gene>
    <name evidence="8" type="ORF">AGOS_AEL198W</name>
</gene>
<keyword evidence="4" id="KW-0819">tRNA processing</keyword>
<organism evidence="8 9">
    <name type="scientific">Eremothecium gossypii (strain ATCC 10895 / CBS 109.51 / FGSC 9923 / NRRL Y-1056)</name>
    <name type="common">Yeast</name>
    <name type="synonym">Ashbya gossypii</name>
    <dbReference type="NCBI Taxonomy" id="284811"/>
    <lineage>
        <taxon>Eukaryota</taxon>
        <taxon>Fungi</taxon>
        <taxon>Dikarya</taxon>
        <taxon>Ascomycota</taxon>
        <taxon>Saccharomycotina</taxon>
        <taxon>Saccharomycetes</taxon>
        <taxon>Saccharomycetales</taxon>
        <taxon>Saccharomycetaceae</taxon>
        <taxon>Eremothecium</taxon>
    </lineage>
</organism>
<dbReference type="Proteomes" id="UP000000591">
    <property type="component" value="Chromosome V"/>
</dbReference>
<name>Q758G0_EREGS</name>
<dbReference type="Pfam" id="PF01509">
    <property type="entry name" value="TruB_N"/>
    <property type="match status" value="1"/>
</dbReference>
<dbReference type="OrthoDB" id="9995526at2759"/>
<protein>
    <recommendedName>
        <fullName evidence="3">tRNA pseudouridine(55) synthase</fullName>
        <ecNumber evidence="3">5.4.99.25</ecNumber>
    </recommendedName>
</protein>
<proteinExistence type="inferred from homology"/>
<evidence type="ECO:0000313" key="9">
    <source>
        <dbReference type="Proteomes" id="UP000000591"/>
    </source>
</evidence>
<evidence type="ECO:0000256" key="2">
    <source>
        <dbReference type="ARBA" id="ARBA00008999"/>
    </source>
</evidence>
<reference evidence="9" key="2">
    <citation type="journal article" date="2013" name="G3 (Bethesda)">
        <title>Genomes of Ashbya fungi isolated from insects reveal four mating-type loci, numerous translocations, lack of transposons, and distinct gene duplications.</title>
        <authorList>
            <person name="Dietrich F.S."/>
            <person name="Voegeli S."/>
            <person name="Kuo S."/>
            <person name="Philippsen P."/>
        </authorList>
    </citation>
    <scope>GENOME REANNOTATION</scope>
    <source>
        <strain evidence="9">ATCC 10895 / CBS 109.51 / FGSC 9923 / NRRL Y-1056</strain>
    </source>
</reference>
<dbReference type="KEGG" id="ago:AGOS_AEL198W"/>
<feature type="region of interest" description="Disordered" evidence="6">
    <location>
        <begin position="372"/>
        <end position="405"/>
    </location>
</feature>
<evidence type="ECO:0000256" key="4">
    <source>
        <dbReference type="ARBA" id="ARBA00022694"/>
    </source>
</evidence>
<dbReference type="InterPro" id="IPR014780">
    <property type="entry name" value="tRNA_psdUridine_synth_TruB"/>
</dbReference>
<dbReference type="AlphaFoldDB" id="Q758G0"/>
<dbReference type="GO" id="GO:1990481">
    <property type="term" value="P:mRNA pseudouridine synthesis"/>
    <property type="evidence" value="ECO:0000318"/>
    <property type="project" value="GO_Central"/>
</dbReference>
<dbReference type="STRING" id="284811.Q758G0"/>
<dbReference type="FunCoup" id="Q758G0">
    <property type="interactions" value="345"/>
</dbReference>
<dbReference type="PANTHER" id="PTHR13767:SF2">
    <property type="entry name" value="PSEUDOURIDYLATE SYNTHASE TRUB1"/>
    <property type="match status" value="1"/>
</dbReference>
<evidence type="ECO:0000256" key="1">
    <source>
        <dbReference type="ARBA" id="ARBA00001166"/>
    </source>
</evidence>
<evidence type="ECO:0000256" key="5">
    <source>
        <dbReference type="ARBA" id="ARBA00023235"/>
    </source>
</evidence>
<keyword evidence="5" id="KW-0413">Isomerase</keyword>
<dbReference type="HOGENOM" id="CLU_032087_4_2_1"/>
<feature type="domain" description="Pseudouridine synthase II N-terminal" evidence="7">
    <location>
        <begin position="62"/>
        <end position="193"/>
    </location>
</feature>
<dbReference type="InterPro" id="IPR020103">
    <property type="entry name" value="PsdUridine_synth_cat_dom_sf"/>
</dbReference>
<dbReference type="GeneID" id="4620845"/>
<dbReference type="InParanoid" id="Q758G0"/>
<dbReference type="InterPro" id="IPR002501">
    <property type="entry name" value="PsdUridine_synth_N"/>
</dbReference>
<dbReference type="OMA" id="PWRHVTK"/>
<dbReference type="GO" id="GO:0003723">
    <property type="term" value="F:RNA binding"/>
    <property type="evidence" value="ECO:0007669"/>
    <property type="project" value="InterPro"/>
</dbReference>
<dbReference type="GO" id="GO:0160148">
    <property type="term" value="F:tRNA pseudouridine(55) synthase activity"/>
    <property type="evidence" value="ECO:0007669"/>
    <property type="project" value="UniProtKB-EC"/>
</dbReference>
<dbReference type="EC" id="5.4.99.25" evidence="3"/>
<evidence type="ECO:0000259" key="7">
    <source>
        <dbReference type="Pfam" id="PF01509"/>
    </source>
</evidence>
<dbReference type="GO" id="GO:0006400">
    <property type="term" value="P:tRNA modification"/>
    <property type="evidence" value="ECO:0000318"/>
    <property type="project" value="GO_Central"/>
</dbReference>
<sequence length="405" mass="45198">MNGIFAIEKPSGISSNQFLQKLKHALTKSQVFSKDLQKAIAERAMQYQKETGRKPSKHKLRKVSQIKMGHGGTLDPLASGVMIVGIGTGTKKLSEYLSGTVKMYESEALFGLSTTSGDMEGDILNETSTAHLDIESLKTVEKKFVGALKQTPPIYAALKMNGKPLHEYAREGIPLPKSIEPRKVTVYELEVFDDSLSTNHSYRLLKPPSDSVKAAIEKMNANIDNDTLYYSEEYCASQGLDSQEAKIEPPIKLTEEERAAINEQGDNYRAPLLHFKAKVSSGTYIRSLVSDIGKAMRSSAYMVKLIRTEQQNWSLTKNNVFKLEDFTDRDEALWVPVLEKVLETGHEVKLDEEFKSAEQKLADSKMLLEKSAEQFSEAPVDEPSQQSDVPEECANPKKRDIDSIV</sequence>
<dbReference type="RefSeq" id="NP_984663.1">
    <property type="nucleotide sequence ID" value="NM_210016.1"/>
</dbReference>
<keyword evidence="9" id="KW-1185">Reference proteome</keyword>
<evidence type="ECO:0000256" key="3">
    <source>
        <dbReference type="ARBA" id="ARBA00012787"/>
    </source>
</evidence>
<comment type="similarity">
    <text evidence="2">Belongs to the pseudouridine synthase TruB family.</text>
</comment>
<accession>Q758G0</accession>
<dbReference type="Gene3D" id="3.30.2350.10">
    <property type="entry name" value="Pseudouridine synthase"/>
    <property type="match status" value="1"/>
</dbReference>
<comment type="catalytic activity">
    <reaction evidence="1">
        <text>a uridine in mRNA = a pseudouridine in mRNA</text>
        <dbReference type="Rhea" id="RHEA:56644"/>
        <dbReference type="Rhea" id="RHEA-COMP:14658"/>
        <dbReference type="Rhea" id="RHEA-COMP:14659"/>
        <dbReference type="ChEBI" id="CHEBI:65314"/>
        <dbReference type="ChEBI" id="CHEBI:65315"/>
    </reaction>
</comment>
<reference evidence="8 9" key="1">
    <citation type="journal article" date="2004" name="Science">
        <title>The Ashbya gossypii genome as a tool for mapping the ancient Saccharomyces cerevisiae genome.</title>
        <authorList>
            <person name="Dietrich F.S."/>
            <person name="Voegeli S."/>
            <person name="Brachat S."/>
            <person name="Lerch A."/>
            <person name="Gates K."/>
            <person name="Steiner S."/>
            <person name="Mohr C."/>
            <person name="Pohlmann R."/>
            <person name="Luedi P."/>
            <person name="Choi S."/>
            <person name="Wing R.A."/>
            <person name="Flavier A."/>
            <person name="Gaffney T.D."/>
            <person name="Philippsen P."/>
        </authorList>
    </citation>
    <scope>NUCLEOTIDE SEQUENCE [LARGE SCALE GENOMIC DNA]</scope>
    <source>
        <strain evidence="9">ATCC 10895 / CBS 109.51 / FGSC 9923 / NRRL Y-1056</strain>
    </source>
</reference>
<dbReference type="eggNOG" id="KOG2529">
    <property type="taxonomic scope" value="Eukaryota"/>
</dbReference>
<dbReference type="EMBL" id="AE016818">
    <property type="protein sequence ID" value="AAS52487.1"/>
    <property type="molecule type" value="Genomic_DNA"/>
</dbReference>
<dbReference type="SMR" id="Q758G0"/>
<feature type="compositionally biased region" description="Basic and acidic residues" evidence="6">
    <location>
        <begin position="394"/>
        <end position="405"/>
    </location>
</feature>